<accession>A0A0R1TVE7</accession>
<evidence type="ECO:0000256" key="4">
    <source>
        <dbReference type="ARBA" id="ARBA00022692"/>
    </source>
</evidence>
<dbReference type="PROSITE" id="PS00428">
    <property type="entry name" value="FTSW_RODA_SPOVE"/>
    <property type="match status" value="1"/>
</dbReference>
<dbReference type="PATRIC" id="fig|1423740.3.peg.663"/>
<keyword evidence="3" id="KW-0808">Transferase</keyword>
<evidence type="ECO:0000256" key="17">
    <source>
        <dbReference type="SAM" id="MobiDB-lite"/>
    </source>
</evidence>
<dbReference type="InterPro" id="IPR001182">
    <property type="entry name" value="FtsW/RodA"/>
</dbReference>
<feature type="transmembrane region" description="Helical" evidence="18">
    <location>
        <begin position="80"/>
        <end position="101"/>
    </location>
</feature>
<comment type="subcellular location">
    <subcellularLocation>
        <location evidence="1">Membrane</location>
        <topology evidence="1">Multi-pass membrane protein</topology>
    </subcellularLocation>
</comment>
<dbReference type="GO" id="GO:0051301">
    <property type="term" value="P:cell division"/>
    <property type="evidence" value="ECO:0007669"/>
    <property type="project" value="InterPro"/>
</dbReference>
<evidence type="ECO:0000256" key="2">
    <source>
        <dbReference type="ARBA" id="ARBA00022676"/>
    </source>
</evidence>
<evidence type="ECO:0000256" key="13">
    <source>
        <dbReference type="ARBA" id="ARBA00041418"/>
    </source>
</evidence>
<feature type="compositionally biased region" description="Polar residues" evidence="17">
    <location>
        <begin position="409"/>
        <end position="418"/>
    </location>
</feature>
<evidence type="ECO:0000256" key="5">
    <source>
        <dbReference type="ARBA" id="ARBA00022960"/>
    </source>
</evidence>
<protein>
    <recommendedName>
        <fullName evidence="12">Probable peptidoglycan glycosyltransferase FtsW</fullName>
        <ecNumber evidence="14">2.4.99.28</ecNumber>
    </recommendedName>
    <alternativeName>
        <fullName evidence="13">Cell division protein FtsW</fullName>
    </alternativeName>
    <alternativeName>
        <fullName evidence="10">Cell wall polymerase</fullName>
    </alternativeName>
    <alternativeName>
        <fullName evidence="9">Peptidoglycan polymerase</fullName>
    </alternativeName>
</protein>
<evidence type="ECO:0000313" key="19">
    <source>
        <dbReference type="EMBL" id="KRL85247.1"/>
    </source>
</evidence>
<dbReference type="Pfam" id="PF01098">
    <property type="entry name" value="FTSW_RODA_SPOVE"/>
    <property type="match status" value="1"/>
</dbReference>
<evidence type="ECO:0000256" key="11">
    <source>
        <dbReference type="ARBA" id="ARBA00038053"/>
    </source>
</evidence>
<keyword evidence="6" id="KW-0573">Peptidoglycan synthesis</keyword>
<gene>
    <name evidence="19" type="ORF">FC36_GL000617</name>
</gene>
<dbReference type="EC" id="2.4.99.28" evidence="14"/>
<keyword evidence="5" id="KW-0133">Cell shape</keyword>
<feature type="transmembrane region" description="Helical" evidence="18">
    <location>
        <begin position="285"/>
        <end position="306"/>
    </location>
</feature>
<dbReference type="RefSeq" id="WP_051527925.1">
    <property type="nucleotide sequence ID" value="NZ_AZFH01000001.1"/>
</dbReference>
<dbReference type="GO" id="GO:0015648">
    <property type="term" value="F:lipid-linked peptidoglycan transporter activity"/>
    <property type="evidence" value="ECO:0007669"/>
    <property type="project" value="TreeGrafter"/>
</dbReference>
<feature type="transmembrane region" description="Helical" evidence="18">
    <location>
        <begin position="167"/>
        <end position="185"/>
    </location>
</feature>
<keyword evidence="4 18" id="KW-0812">Transmembrane</keyword>
<dbReference type="Proteomes" id="UP000051048">
    <property type="component" value="Unassembled WGS sequence"/>
</dbReference>
<feature type="transmembrane region" description="Helical" evidence="18">
    <location>
        <begin position="16"/>
        <end position="36"/>
    </location>
</feature>
<feature type="region of interest" description="Disordered" evidence="17">
    <location>
        <begin position="391"/>
        <end position="418"/>
    </location>
</feature>
<dbReference type="PANTHER" id="PTHR30474">
    <property type="entry name" value="CELL CYCLE PROTEIN"/>
    <property type="match status" value="1"/>
</dbReference>
<evidence type="ECO:0000256" key="10">
    <source>
        <dbReference type="ARBA" id="ARBA00033270"/>
    </source>
</evidence>
<dbReference type="GO" id="GO:0032153">
    <property type="term" value="C:cell division site"/>
    <property type="evidence" value="ECO:0007669"/>
    <property type="project" value="TreeGrafter"/>
</dbReference>
<evidence type="ECO:0000313" key="20">
    <source>
        <dbReference type="Proteomes" id="UP000051048"/>
    </source>
</evidence>
<dbReference type="InterPro" id="IPR018365">
    <property type="entry name" value="Cell_cycle_FtsW-rel_CS"/>
</dbReference>
<evidence type="ECO:0000256" key="18">
    <source>
        <dbReference type="SAM" id="Phobius"/>
    </source>
</evidence>
<dbReference type="OrthoDB" id="9812661at2"/>
<feature type="transmembrane region" description="Helical" evidence="18">
    <location>
        <begin position="190"/>
        <end position="208"/>
    </location>
</feature>
<keyword evidence="2" id="KW-0328">Glycosyltransferase</keyword>
<keyword evidence="8 18" id="KW-0472">Membrane</keyword>
<evidence type="ECO:0000256" key="14">
    <source>
        <dbReference type="ARBA" id="ARBA00044770"/>
    </source>
</evidence>
<organism evidence="19 20">
    <name type="scientific">Ligilactobacillus equi DSM 15833 = JCM 10991</name>
    <dbReference type="NCBI Taxonomy" id="1423740"/>
    <lineage>
        <taxon>Bacteria</taxon>
        <taxon>Bacillati</taxon>
        <taxon>Bacillota</taxon>
        <taxon>Bacilli</taxon>
        <taxon>Lactobacillales</taxon>
        <taxon>Lactobacillaceae</taxon>
        <taxon>Ligilactobacillus</taxon>
    </lineage>
</organism>
<evidence type="ECO:0000256" key="6">
    <source>
        <dbReference type="ARBA" id="ARBA00022984"/>
    </source>
</evidence>
<evidence type="ECO:0000256" key="3">
    <source>
        <dbReference type="ARBA" id="ARBA00022679"/>
    </source>
</evidence>
<evidence type="ECO:0000256" key="8">
    <source>
        <dbReference type="ARBA" id="ARBA00023136"/>
    </source>
</evidence>
<feature type="transmembrane region" description="Helical" evidence="18">
    <location>
        <begin position="56"/>
        <end position="73"/>
    </location>
</feature>
<feature type="transmembrane region" description="Helical" evidence="18">
    <location>
        <begin position="351"/>
        <end position="369"/>
    </location>
</feature>
<evidence type="ECO:0000256" key="12">
    <source>
        <dbReference type="ARBA" id="ARBA00041185"/>
    </source>
</evidence>
<reference evidence="19 20" key="1">
    <citation type="journal article" date="2015" name="Genome Announc.">
        <title>Expanding the biotechnology potential of lactobacilli through comparative genomics of 213 strains and associated genera.</title>
        <authorList>
            <person name="Sun Z."/>
            <person name="Harris H.M."/>
            <person name="McCann A."/>
            <person name="Guo C."/>
            <person name="Argimon S."/>
            <person name="Zhang W."/>
            <person name="Yang X."/>
            <person name="Jeffery I.B."/>
            <person name="Cooney J.C."/>
            <person name="Kagawa T.F."/>
            <person name="Liu W."/>
            <person name="Song Y."/>
            <person name="Salvetti E."/>
            <person name="Wrobel A."/>
            <person name="Rasinkangas P."/>
            <person name="Parkhill J."/>
            <person name="Rea M.C."/>
            <person name="O'Sullivan O."/>
            <person name="Ritari J."/>
            <person name="Douillard F.P."/>
            <person name="Paul Ross R."/>
            <person name="Yang R."/>
            <person name="Briner A.E."/>
            <person name="Felis G.E."/>
            <person name="de Vos W.M."/>
            <person name="Barrangou R."/>
            <person name="Klaenhammer T.R."/>
            <person name="Caufield P.W."/>
            <person name="Cui Y."/>
            <person name="Zhang H."/>
            <person name="O'Toole P.W."/>
        </authorList>
    </citation>
    <scope>NUCLEOTIDE SEQUENCE [LARGE SCALE GENOMIC DNA]</scope>
    <source>
        <strain evidence="19 20">DSM 15833</strain>
    </source>
</reference>
<evidence type="ECO:0000256" key="7">
    <source>
        <dbReference type="ARBA" id="ARBA00022989"/>
    </source>
</evidence>
<keyword evidence="7 18" id="KW-1133">Transmembrane helix</keyword>
<dbReference type="PANTHER" id="PTHR30474:SF2">
    <property type="entry name" value="PEPTIDOGLYCAN GLYCOSYLTRANSFERASE FTSW-RELATED"/>
    <property type="match status" value="1"/>
</dbReference>
<evidence type="ECO:0000256" key="15">
    <source>
        <dbReference type="ARBA" id="ARBA00049902"/>
    </source>
</evidence>
<dbReference type="AlphaFoldDB" id="A0A0R1TVE7"/>
<comment type="similarity">
    <text evidence="11">Belongs to the SEDS family. FtsW subfamily.</text>
</comment>
<dbReference type="GO" id="GO:0005886">
    <property type="term" value="C:plasma membrane"/>
    <property type="evidence" value="ECO:0007669"/>
    <property type="project" value="TreeGrafter"/>
</dbReference>
<dbReference type="EMBL" id="AZFH01000001">
    <property type="protein sequence ID" value="KRL85247.1"/>
    <property type="molecule type" value="Genomic_DNA"/>
</dbReference>
<comment type="catalytic activity">
    <reaction evidence="15">
        <text>[GlcNAc-(1-&gt;4)-Mur2Ac(oyl-L-Ala-gamma-D-Glu-L-Lys-D-Ala-D-Ala)](n)-di-trans,octa-cis-undecaprenyl diphosphate + beta-D-GlcNAc-(1-&gt;4)-Mur2Ac(oyl-L-Ala-gamma-D-Glu-L-Lys-D-Ala-D-Ala)-di-trans,octa-cis-undecaprenyl diphosphate = [GlcNAc-(1-&gt;4)-Mur2Ac(oyl-L-Ala-gamma-D-Glu-L-Lys-D-Ala-D-Ala)](n+1)-di-trans,octa-cis-undecaprenyl diphosphate + di-trans,octa-cis-undecaprenyl diphosphate + H(+)</text>
        <dbReference type="Rhea" id="RHEA:23708"/>
        <dbReference type="Rhea" id="RHEA-COMP:9602"/>
        <dbReference type="Rhea" id="RHEA-COMP:9603"/>
        <dbReference type="ChEBI" id="CHEBI:15378"/>
        <dbReference type="ChEBI" id="CHEBI:58405"/>
        <dbReference type="ChEBI" id="CHEBI:60033"/>
        <dbReference type="ChEBI" id="CHEBI:78435"/>
        <dbReference type="EC" id="2.4.99.28"/>
    </reaction>
</comment>
<feature type="transmembrane region" description="Helical" evidence="18">
    <location>
        <begin position="318"/>
        <end position="339"/>
    </location>
</feature>
<sequence length="418" mass="46606">MKQIKPDFKRVKYSDFWLIGMMIILMFIGLVMIYSASSGQLALAKESPTTYLRKQAGWMAMSLVIFVIASYRPQNFRGRFPLNFLLVICLTALQLGLDLIGPRINGAAGWVALGPISFQPAEFLKLINVIYFAEVLLGKSKNMKWLTLGIFVMQMIAILAAPDLGGLAINLMIYLVMLIAALKIIFRWRFMWGVIPVIIMIYIATYIASVKKFVPFIPAYQAERIKNFTNPFDYVQTSGRQLVHSYYAISNGGWTGVGIGNSIEKQGYLPEPYTDFILSIISEEWGVIGVSLILLLLAGLICRIIILGSRTRSLYNTLVCYGIATFIFTGAVFNIGGMLGMLPLTGVTLPFISYGGSSLFVLTLSLGIVNKIAIQTKLGEDELEQREILRSLRPQGTQMSVKRRPQRPVNPSQGPTRR</sequence>
<evidence type="ECO:0000256" key="16">
    <source>
        <dbReference type="ARBA" id="ARBA00049966"/>
    </source>
</evidence>
<dbReference type="GO" id="GO:0008360">
    <property type="term" value="P:regulation of cell shape"/>
    <property type="evidence" value="ECO:0007669"/>
    <property type="project" value="UniProtKB-KW"/>
</dbReference>
<evidence type="ECO:0000256" key="1">
    <source>
        <dbReference type="ARBA" id="ARBA00004141"/>
    </source>
</evidence>
<comment type="function">
    <text evidence="16">Peptidoglycan polymerase that is essential for cell division.</text>
</comment>
<feature type="transmembrane region" description="Helical" evidence="18">
    <location>
        <begin position="145"/>
        <end position="161"/>
    </location>
</feature>
<comment type="caution">
    <text evidence="19">The sequence shown here is derived from an EMBL/GenBank/DDBJ whole genome shotgun (WGS) entry which is preliminary data.</text>
</comment>
<feature type="transmembrane region" description="Helical" evidence="18">
    <location>
        <begin position="107"/>
        <end position="133"/>
    </location>
</feature>
<evidence type="ECO:0000256" key="9">
    <source>
        <dbReference type="ARBA" id="ARBA00032370"/>
    </source>
</evidence>
<name>A0A0R1TVE7_9LACO</name>
<dbReference type="GO" id="GO:0009252">
    <property type="term" value="P:peptidoglycan biosynthetic process"/>
    <property type="evidence" value="ECO:0007669"/>
    <property type="project" value="UniProtKB-KW"/>
</dbReference>
<dbReference type="GO" id="GO:0008955">
    <property type="term" value="F:peptidoglycan glycosyltransferase activity"/>
    <property type="evidence" value="ECO:0007669"/>
    <property type="project" value="UniProtKB-EC"/>
</dbReference>
<dbReference type="STRING" id="1423740.FC36_GL000617"/>
<proteinExistence type="inferred from homology"/>